<dbReference type="NCBIfam" id="TIGR00401">
    <property type="entry name" value="msrA"/>
    <property type="match status" value="1"/>
</dbReference>
<comment type="catalytic activity">
    <reaction evidence="2 4">
        <text>L-methionyl-[protein] + [thioredoxin]-disulfide + H2O = L-methionyl-(S)-S-oxide-[protein] + [thioredoxin]-dithiol</text>
        <dbReference type="Rhea" id="RHEA:14217"/>
        <dbReference type="Rhea" id="RHEA-COMP:10698"/>
        <dbReference type="Rhea" id="RHEA-COMP:10700"/>
        <dbReference type="Rhea" id="RHEA-COMP:12313"/>
        <dbReference type="Rhea" id="RHEA-COMP:12315"/>
        <dbReference type="ChEBI" id="CHEBI:15377"/>
        <dbReference type="ChEBI" id="CHEBI:16044"/>
        <dbReference type="ChEBI" id="CHEBI:29950"/>
        <dbReference type="ChEBI" id="CHEBI:44120"/>
        <dbReference type="ChEBI" id="CHEBI:50058"/>
        <dbReference type="EC" id="1.8.4.11"/>
    </reaction>
</comment>
<dbReference type="PROSITE" id="PS51257">
    <property type="entry name" value="PROKAR_LIPOPROTEIN"/>
    <property type="match status" value="1"/>
</dbReference>
<accession>Q2N6U3</accession>
<reference evidence="8" key="1">
    <citation type="journal article" date="2009" name="J. Bacteriol.">
        <title>Complete genome sequence of Erythrobacter litoralis HTCC2594.</title>
        <authorList>
            <person name="Oh H.M."/>
            <person name="Giovannoni S.J."/>
            <person name="Ferriera S."/>
            <person name="Johnson J."/>
            <person name="Cho J.C."/>
        </authorList>
    </citation>
    <scope>NUCLEOTIDE SEQUENCE [LARGE SCALE GENOMIC DNA]</scope>
    <source>
        <strain evidence="8">HTCC2594</strain>
    </source>
</reference>
<dbReference type="Pfam" id="PF01625">
    <property type="entry name" value="PMSR"/>
    <property type="match status" value="1"/>
</dbReference>
<dbReference type="Proteomes" id="UP000008808">
    <property type="component" value="Chromosome"/>
</dbReference>
<evidence type="ECO:0000256" key="2">
    <source>
        <dbReference type="ARBA" id="ARBA00047806"/>
    </source>
</evidence>
<name>Q2N6U3_ERYLH</name>
<dbReference type="PANTHER" id="PTHR43774">
    <property type="entry name" value="PEPTIDE METHIONINE SULFOXIDE REDUCTASE"/>
    <property type="match status" value="1"/>
</dbReference>
<dbReference type="GO" id="GO:0008113">
    <property type="term" value="F:peptide-methionine (S)-S-oxide reductase activity"/>
    <property type="evidence" value="ECO:0007669"/>
    <property type="project" value="UniProtKB-UniRule"/>
</dbReference>
<keyword evidence="8" id="KW-1185">Reference proteome</keyword>
<dbReference type="HAMAP" id="MF_01401">
    <property type="entry name" value="MsrA"/>
    <property type="match status" value="1"/>
</dbReference>
<dbReference type="InterPro" id="IPR036509">
    <property type="entry name" value="Met_Sox_Rdtase_MsrA_sf"/>
</dbReference>
<dbReference type="PANTHER" id="PTHR43774:SF1">
    <property type="entry name" value="PEPTIDE METHIONINE SULFOXIDE REDUCTASE MSRA 2"/>
    <property type="match status" value="1"/>
</dbReference>
<dbReference type="HOGENOM" id="CLU_031040_10_0_5"/>
<dbReference type="KEGG" id="eli:ELI_12530"/>
<keyword evidence="5" id="KW-0732">Signal</keyword>
<feature type="chain" id="PRO_5004213065" description="Peptide methionine sulfoxide reductase MsrA" evidence="5">
    <location>
        <begin position="25"/>
        <end position="225"/>
    </location>
</feature>
<dbReference type="EC" id="1.8.4.11" evidence="4"/>
<comment type="similarity">
    <text evidence="4">Belongs to the MsrA Met sulfoxide reductase family.</text>
</comment>
<dbReference type="InterPro" id="IPR002569">
    <property type="entry name" value="Met_Sox_Rdtase_MsrA_dom"/>
</dbReference>
<dbReference type="EMBL" id="CP000157">
    <property type="protein sequence ID" value="ABC64598.1"/>
    <property type="molecule type" value="Genomic_DNA"/>
</dbReference>
<dbReference type="AlphaFoldDB" id="Q2N6U3"/>
<evidence type="ECO:0000313" key="8">
    <source>
        <dbReference type="Proteomes" id="UP000008808"/>
    </source>
</evidence>
<evidence type="ECO:0000259" key="6">
    <source>
        <dbReference type="Pfam" id="PF01625"/>
    </source>
</evidence>
<comment type="function">
    <text evidence="4">Has an important function as a repair enzyme for proteins that have been inactivated by oxidation. Catalyzes the reversible oxidation-reduction of methionine sulfoxide in proteins to methionine.</text>
</comment>
<evidence type="ECO:0000256" key="4">
    <source>
        <dbReference type="HAMAP-Rule" id="MF_01401"/>
    </source>
</evidence>
<evidence type="ECO:0000256" key="5">
    <source>
        <dbReference type="SAM" id="SignalP"/>
    </source>
</evidence>
<comment type="catalytic activity">
    <reaction evidence="3 4">
        <text>[thioredoxin]-disulfide + L-methionine + H2O = L-methionine (S)-S-oxide + [thioredoxin]-dithiol</text>
        <dbReference type="Rhea" id="RHEA:19993"/>
        <dbReference type="Rhea" id="RHEA-COMP:10698"/>
        <dbReference type="Rhea" id="RHEA-COMP:10700"/>
        <dbReference type="ChEBI" id="CHEBI:15377"/>
        <dbReference type="ChEBI" id="CHEBI:29950"/>
        <dbReference type="ChEBI" id="CHEBI:50058"/>
        <dbReference type="ChEBI" id="CHEBI:57844"/>
        <dbReference type="ChEBI" id="CHEBI:58772"/>
        <dbReference type="EC" id="1.8.4.11"/>
    </reaction>
</comment>
<dbReference type="STRING" id="314225.ELI_12530"/>
<feature type="domain" description="Peptide methionine sulphoxide reductase MsrA" evidence="6">
    <location>
        <begin position="46"/>
        <end position="198"/>
    </location>
</feature>
<organism evidence="7 8">
    <name type="scientific">Erythrobacter litoralis (strain HTCC2594)</name>
    <dbReference type="NCBI Taxonomy" id="314225"/>
    <lineage>
        <taxon>Bacteria</taxon>
        <taxon>Pseudomonadati</taxon>
        <taxon>Pseudomonadota</taxon>
        <taxon>Alphaproteobacteria</taxon>
        <taxon>Sphingomonadales</taxon>
        <taxon>Erythrobacteraceae</taxon>
        <taxon>Erythrobacter/Porphyrobacter group</taxon>
        <taxon>Erythrobacter</taxon>
    </lineage>
</organism>
<dbReference type="Gene3D" id="3.30.1060.10">
    <property type="entry name" value="Peptide methionine sulphoxide reductase MsrA"/>
    <property type="match status" value="1"/>
</dbReference>
<protein>
    <recommendedName>
        <fullName evidence="4">Peptide methionine sulfoxide reductase MsrA</fullName>
        <shortName evidence="4">Protein-methionine-S-oxide reductase</shortName>
        <ecNumber evidence="4">1.8.4.11</ecNumber>
    </recommendedName>
    <alternativeName>
        <fullName evidence="4">Peptide-methionine (S)-S-oxide reductase</fullName>
        <shortName evidence="4">Peptide Met(O) reductase</shortName>
    </alternativeName>
</protein>
<evidence type="ECO:0000256" key="1">
    <source>
        <dbReference type="ARBA" id="ARBA00023002"/>
    </source>
</evidence>
<gene>
    <name evidence="4" type="primary">msrA</name>
    <name evidence="7" type="ordered locus">ELI_12530</name>
</gene>
<proteinExistence type="inferred from homology"/>
<sequence length="225" mass="24852">MKRGFPLFAAVGLALAGCGQVALAKENHVRAPAPKVTAAEKGSTQTAIFAGGCFWGIEAIFSHVKGVESAISGYHGGTARSAKYSIVTSGVTDHAESVKVVYDPRVVSYDELVRIFFSVGADPTLRNRQGPDVGAHYRAALIPVNAQQRKVAAAYLRQMERSDVWSKPIMTKIESYKAFYPAETYHQDFMAKNPNHGYIRRWDAPKVRALKQFYPEHFRASFKRG</sequence>
<dbReference type="SUPFAM" id="SSF55068">
    <property type="entry name" value="Peptide methionine sulfoxide reductase"/>
    <property type="match status" value="1"/>
</dbReference>
<dbReference type="eggNOG" id="COG0225">
    <property type="taxonomic scope" value="Bacteria"/>
</dbReference>
<dbReference type="RefSeq" id="WP_011415420.1">
    <property type="nucleotide sequence ID" value="NC_007722.1"/>
</dbReference>
<dbReference type="GO" id="GO:0033744">
    <property type="term" value="F:L-methionine:thioredoxin-disulfide S-oxidoreductase activity"/>
    <property type="evidence" value="ECO:0007669"/>
    <property type="project" value="RHEA"/>
</dbReference>
<feature type="active site" evidence="4">
    <location>
        <position position="53"/>
    </location>
</feature>
<feature type="signal peptide" evidence="5">
    <location>
        <begin position="1"/>
        <end position="24"/>
    </location>
</feature>
<keyword evidence="1 4" id="KW-0560">Oxidoreductase</keyword>
<evidence type="ECO:0000313" key="7">
    <source>
        <dbReference type="EMBL" id="ABC64598.1"/>
    </source>
</evidence>
<evidence type="ECO:0000256" key="3">
    <source>
        <dbReference type="ARBA" id="ARBA00048782"/>
    </source>
</evidence>
<dbReference type="OrthoDB" id="4174719at2"/>